<dbReference type="FunFam" id="2.10.50.30:FF:000003">
    <property type="entry name" value="Vomeronasal 2, receptor 120"/>
    <property type="match status" value="1"/>
</dbReference>
<dbReference type="SUPFAM" id="SSF53822">
    <property type="entry name" value="Periplasmic binding protein-like I"/>
    <property type="match status" value="1"/>
</dbReference>
<dbReference type="Pfam" id="PF01094">
    <property type="entry name" value="ANF_receptor"/>
    <property type="match status" value="1"/>
</dbReference>
<dbReference type="Gene3D" id="3.40.50.2300">
    <property type="match status" value="2"/>
</dbReference>
<evidence type="ECO:0000256" key="2">
    <source>
        <dbReference type="ARBA" id="ARBA00022475"/>
    </source>
</evidence>
<comment type="subcellular location">
    <subcellularLocation>
        <location evidence="1">Cell membrane</location>
        <topology evidence="1">Multi-pass membrane protein</topology>
    </subcellularLocation>
</comment>
<feature type="transmembrane region" description="Helical" evidence="11">
    <location>
        <begin position="536"/>
        <end position="559"/>
    </location>
</feature>
<protein>
    <recommendedName>
        <fullName evidence="12">G-protein coupled receptors family 3 profile domain-containing protein</fullName>
    </recommendedName>
</protein>
<dbReference type="GO" id="GO:0005886">
    <property type="term" value="C:plasma membrane"/>
    <property type="evidence" value="ECO:0007669"/>
    <property type="project" value="UniProtKB-SubCell"/>
</dbReference>
<dbReference type="InterPro" id="IPR011500">
    <property type="entry name" value="GPCR_3_9-Cys_dom"/>
</dbReference>
<dbReference type="InterPro" id="IPR000068">
    <property type="entry name" value="GPCR_3_Ca_sens_rcpt-rel"/>
</dbReference>
<evidence type="ECO:0000256" key="10">
    <source>
        <dbReference type="ARBA" id="ARBA00023224"/>
    </source>
</evidence>
<dbReference type="PANTHER" id="PTHR24061:SF588">
    <property type="entry name" value="VOMERONASAL TYPE-2 RECEPTOR 26"/>
    <property type="match status" value="1"/>
</dbReference>
<dbReference type="Pfam" id="PF07562">
    <property type="entry name" value="NCD3G"/>
    <property type="match status" value="1"/>
</dbReference>
<dbReference type="Gene3D" id="2.10.50.30">
    <property type="entry name" value="GPCR, family 3, nine cysteines domain"/>
    <property type="match status" value="1"/>
</dbReference>
<evidence type="ECO:0000256" key="5">
    <source>
        <dbReference type="ARBA" id="ARBA00022989"/>
    </source>
</evidence>
<dbReference type="InterPro" id="IPR028082">
    <property type="entry name" value="Peripla_BP_I"/>
</dbReference>
<dbReference type="InterPro" id="IPR000337">
    <property type="entry name" value="GPCR_3"/>
</dbReference>
<keyword evidence="2" id="KW-1003">Cell membrane</keyword>
<dbReference type="GO" id="GO:0004930">
    <property type="term" value="F:G protein-coupled receptor activity"/>
    <property type="evidence" value="ECO:0007669"/>
    <property type="project" value="UniProtKB-KW"/>
</dbReference>
<keyword evidence="4" id="KW-0732">Signal</keyword>
<dbReference type="PRINTS" id="PR00248">
    <property type="entry name" value="GPCRMGR"/>
</dbReference>
<keyword evidence="8" id="KW-0675">Receptor</keyword>
<gene>
    <name evidence="13" type="ORF">XELAEV_18004934mg</name>
</gene>
<evidence type="ECO:0000256" key="3">
    <source>
        <dbReference type="ARBA" id="ARBA00022692"/>
    </source>
</evidence>
<dbReference type="InterPro" id="IPR038550">
    <property type="entry name" value="GPCR_3_9-Cys_sf"/>
</dbReference>
<feature type="transmembrane region" description="Helical" evidence="11">
    <location>
        <begin position="606"/>
        <end position="628"/>
    </location>
</feature>
<evidence type="ECO:0000256" key="9">
    <source>
        <dbReference type="ARBA" id="ARBA00023180"/>
    </source>
</evidence>
<feature type="transmembrane region" description="Helical" evidence="11">
    <location>
        <begin position="571"/>
        <end position="591"/>
    </location>
</feature>
<dbReference type="PROSITE" id="PS50259">
    <property type="entry name" value="G_PROTEIN_RECEP_F3_4"/>
    <property type="match status" value="1"/>
</dbReference>
<feature type="transmembrane region" description="Helical" evidence="11">
    <location>
        <begin position="692"/>
        <end position="715"/>
    </location>
</feature>
<evidence type="ECO:0000256" key="11">
    <source>
        <dbReference type="SAM" id="Phobius"/>
    </source>
</evidence>
<evidence type="ECO:0000259" key="12">
    <source>
        <dbReference type="PROSITE" id="PS50259"/>
    </source>
</evidence>
<dbReference type="InterPro" id="IPR017979">
    <property type="entry name" value="GPCR_3_CS"/>
</dbReference>
<keyword evidence="6" id="KW-0297">G-protein coupled receptor</keyword>
<evidence type="ECO:0000256" key="6">
    <source>
        <dbReference type="ARBA" id="ARBA00023040"/>
    </source>
</evidence>
<evidence type="ECO:0000313" key="13">
    <source>
        <dbReference type="EMBL" id="OCT99143.1"/>
    </source>
</evidence>
<dbReference type="InterPro" id="IPR017978">
    <property type="entry name" value="GPCR_3_C"/>
</dbReference>
<keyword evidence="9" id="KW-0325">Glycoprotein</keyword>
<dbReference type="EMBL" id="CM004466">
    <property type="protein sequence ID" value="OCT99143.1"/>
    <property type="molecule type" value="Genomic_DNA"/>
</dbReference>
<dbReference type="PRINTS" id="PR01535">
    <property type="entry name" value="VOMERONASL2R"/>
</dbReference>
<feature type="transmembrane region" description="Helical" evidence="11">
    <location>
        <begin position="727"/>
        <end position="747"/>
    </location>
</feature>
<reference evidence="14" key="1">
    <citation type="journal article" date="2016" name="Nature">
        <title>Genome evolution in the allotetraploid frog Xenopus laevis.</title>
        <authorList>
            <person name="Session A.M."/>
            <person name="Uno Y."/>
            <person name="Kwon T."/>
            <person name="Chapman J.A."/>
            <person name="Toyoda A."/>
            <person name="Takahashi S."/>
            <person name="Fukui A."/>
            <person name="Hikosaka A."/>
            <person name="Suzuki A."/>
            <person name="Kondo M."/>
            <person name="van Heeringen S.J."/>
            <person name="Quigley I."/>
            <person name="Heinz S."/>
            <person name="Ogino H."/>
            <person name="Ochi H."/>
            <person name="Hellsten U."/>
            <person name="Lyons J.B."/>
            <person name="Simakov O."/>
            <person name="Putnam N."/>
            <person name="Stites J."/>
            <person name="Kuroki Y."/>
            <person name="Tanaka T."/>
            <person name="Michiue T."/>
            <person name="Watanabe M."/>
            <person name="Bogdanovic O."/>
            <person name="Lister R."/>
            <person name="Georgiou G."/>
            <person name="Paranjpe S.S."/>
            <person name="van Kruijsbergen I."/>
            <person name="Shu S."/>
            <person name="Carlson J."/>
            <person name="Kinoshita T."/>
            <person name="Ohta Y."/>
            <person name="Mawaribuchi S."/>
            <person name="Jenkins J."/>
            <person name="Grimwood J."/>
            <person name="Schmutz J."/>
            <person name="Mitros T."/>
            <person name="Mozaffari S.V."/>
            <person name="Suzuki Y."/>
            <person name="Haramoto Y."/>
            <person name="Yamamoto T.S."/>
            <person name="Takagi C."/>
            <person name="Heald R."/>
            <person name="Miller K."/>
            <person name="Haudenschild C."/>
            <person name="Kitzman J."/>
            <person name="Nakayama T."/>
            <person name="Izutsu Y."/>
            <person name="Robert J."/>
            <person name="Fortriede J."/>
            <person name="Burns K."/>
            <person name="Lotay V."/>
            <person name="Karimi K."/>
            <person name="Yasuoka Y."/>
            <person name="Dichmann D.S."/>
            <person name="Flajnik M.F."/>
            <person name="Houston D.W."/>
            <person name="Shendure J."/>
            <person name="DuPasquier L."/>
            <person name="Vize P.D."/>
            <person name="Zorn A.M."/>
            <person name="Ito M."/>
            <person name="Marcotte E.M."/>
            <person name="Wallingford J.B."/>
            <person name="Ito Y."/>
            <person name="Asashima M."/>
            <person name="Ueno N."/>
            <person name="Matsuda Y."/>
            <person name="Veenstra G.J."/>
            <person name="Fujiyama A."/>
            <person name="Harland R.M."/>
            <person name="Taira M."/>
            <person name="Rokhsar D.S."/>
        </authorList>
    </citation>
    <scope>NUCLEOTIDE SEQUENCE [LARGE SCALE GENOMIC DNA]</scope>
    <source>
        <strain evidence="14">J</strain>
    </source>
</reference>
<keyword evidence="10" id="KW-0807">Transducer</keyword>
<dbReference type="PANTHER" id="PTHR24061">
    <property type="entry name" value="CALCIUM-SENSING RECEPTOR-RELATED"/>
    <property type="match status" value="1"/>
</dbReference>
<dbReference type="FunFam" id="3.40.50.2300:FF:000728">
    <property type="entry name" value="Uncharacterized protein"/>
    <property type="match status" value="1"/>
</dbReference>
<dbReference type="CDD" id="cd15283">
    <property type="entry name" value="7tmC_V2R_pheromone"/>
    <property type="match status" value="1"/>
</dbReference>
<feature type="transmembrane region" description="Helical" evidence="11">
    <location>
        <begin position="649"/>
        <end position="672"/>
    </location>
</feature>
<keyword evidence="7 11" id="KW-0472">Membrane</keyword>
<feature type="transmembrane region" description="Helical" evidence="11">
    <location>
        <begin position="759"/>
        <end position="782"/>
    </location>
</feature>
<keyword evidence="3 11" id="KW-0812">Transmembrane</keyword>
<feature type="domain" description="G-protein coupled receptors family 3 profile" evidence="12">
    <location>
        <begin position="534"/>
        <end position="797"/>
    </location>
</feature>
<dbReference type="PROSITE" id="PS00981">
    <property type="entry name" value="G_PROTEIN_RECEP_F3_3"/>
    <property type="match status" value="1"/>
</dbReference>
<dbReference type="OMA" id="PCQSYQL"/>
<evidence type="ECO:0000313" key="14">
    <source>
        <dbReference type="Proteomes" id="UP000694892"/>
    </source>
</evidence>
<accession>A0A974DWA2</accession>
<evidence type="ECO:0000256" key="8">
    <source>
        <dbReference type="ARBA" id="ARBA00023170"/>
    </source>
</evidence>
<keyword evidence="5 11" id="KW-1133">Transmembrane helix</keyword>
<proteinExistence type="predicted"/>
<evidence type="ECO:0000256" key="1">
    <source>
        <dbReference type="ARBA" id="ARBA00004651"/>
    </source>
</evidence>
<evidence type="ECO:0000256" key="4">
    <source>
        <dbReference type="ARBA" id="ARBA00022729"/>
    </source>
</evidence>
<organism evidence="13 14">
    <name type="scientific">Xenopus laevis</name>
    <name type="common">African clawed frog</name>
    <dbReference type="NCBI Taxonomy" id="8355"/>
    <lineage>
        <taxon>Eukaryota</taxon>
        <taxon>Metazoa</taxon>
        <taxon>Chordata</taxon>
        <taxon>Craniata</taxon>
        <taxon>Vertebrata</taxon>
        <taxon>Euteleostomi</taxon>
        <taxon>Amphibia</taxon>
        <taxon>Batrachia</taxon>
        <taxon>Anura</taxon>
        <taxon>Pipoidea</taxon>
        <taxon>Pipidae</taxon>
        <taxon>Xenopodinae</taxon>
        <taxon>Xenopus</taxon>
        <taxon>Xenopus</taxon>
    </lineage>
</organism>
<dbReference type="Proteomes" id="UP000694892">
    <property type="component" value="Chromosome 1L"/>
</dbReference>
<dbReference type="InterPro" id="IPR001828">
    <property type="entry name" value="ANF_lig-bd_rcpt"/>
</dbReference>
<evidence type="ECO:0000256" key="7">
    <source>
        <dbReference type="ARBA" id="ARBA00023136"/>
    </source>
</evidence>
<dbReference type="Pfam" id="PF00003">
    <property type="entry name" value="7tm_3"/>
    <property type="match status" value="1"/>
</dbReference>
<dbReference type="AlphaFoldDB" id="A0A974DWA2"/>
<sequence>MKNGMVHQYYRHVLAFIFAVDEINRNPDILPNVTLGYHIFDSCRDVNNAMYNVFNILSGPGRTVPNYSCMEKHKVVGFIGDLSTDTSLHMAQLLRHYSYTQISYGSTDPLLSNKHLYPSFFQTLPSDLTQYHAIAKLLRHFGWIWVGIVTSDDETGGQQSLDMSRVLGKYGICIEYTLKTPQEQDVKRDLFFYKIEENLKNKTSRVAVLCGRVSMFYMNSLRKGEGSLLEKILIVPVNWNYHVYSTARSLRALFNGTLFFKSPSKNIPSLQRVLENIYKTNAKDDKLLEDLFATYFRCLTSVPLRNMFLQDVHNYSLKNCSGKEKLIDLKKQGYDTVNFRTTYHVYKAVYAMAYALHEMLVSFSHGTGNENRGIHIQKEKLHHFLAKVHFKDPTGEEVHFNKNGEMTTAYHILNQINFHNGTSVQRHVGSFNMSAPEEEQLTIDHSGFTWHLDGSGIPVSRCTPMCHPGQRKVPQEGQQHTCCYGCVQCSEGMISTQTDREACLACPDDKWPNKNKDKCLLRSSEFLSYQSDAKAVLFSIISILFTVITSIILTIFISLRHTPIVKANNQNLSFLLLVSIMMSFLCVFLFLGQPVDVTCMLRQTCFGIIFSVVVSSVLAKTIMVCIVFKASKPGNYWKKCIGVKIPNSIVIICSIIQVSISITWLCISPPFMELNYSFPGKIIIQCNEGSAVAFYTMLGYLGFLAAVSFIVAFMARKLPDSFNEAKYITFSMLVFCSVWVSFIPAYLSVSGKNTVVVEIFAIIASSFGVLGSIFFPKCYIILIKPERNSKKNLLGHSHNKH</sequence>
<name>A0A974DWA2_XENLA</name>
<dbReference type="InterPro" id="IPR004073">
    <property type="entry name" value="GPCR_3_vmron_rcpt_2"/>
</dbReference>